<name>A0A182XTA7_ANOQN</name>
<dbReference type="Proteomes" id="UP000076407">
    <property type="component" value="Unassembled WGS sequence"/>
</dbReference>
<evidence type="ECO:0000313" key="2">
    <source>
        <dbReference type="Proteomes" id="UP000076407"/>
    </source>
</evidence>
<keyword evidence="2" id="KW-1185">Reference proteome</keyword>
<reference evidence="1" key="1">
    <citation type="submission" date="2020-05" db="UniProtKB">
        <authorList>
            <consortium name="EnsemblMetazoa"/>
        </authorList>
    </citation>
    <scope>IDENTIFICATION</scope>
    <source>
        <strain evidence="1">SANGQUA</strain>
    </source>
</reference>
<sequence>MCSVFGLIVCV</sequence>
<protein>
    <submittedName>
        <fullName evidence="1">Uncharacterized protein</fullName>
    </submittedName>
</protein>
<evidence type="ECO:0000313" key="1">
    <source>
        <dbReference type="EnsemblMetazoa" id="AQUA015052-PA"/>
    </source>
</evidence>
<accession>A0A182XTA7</accession>
<proteinExistence type="predicted"/>
<dbReference type="VEuPathDB" id="VectorBase:AQUA015052"/>
<dbReference type="EnsemblMetazoa" id="AQUA015052-RA">
    <property type="protein sequence ID" value="AQUA015052-PA"/>
    <property type="gene ID" value="AQUA015052"/>
</dbReference>
<organism evidence="1 2">
    <name type="scientific">Anopheles quadriannulatus</name>
    <name type="common">Mosquito</name>
    <dbReference type="NCBI Taxonomy" id="34691"/>
    <lineage>
        <taxon>Eukaryota</taxon>
        <taxon>Metazoa</taxon>
        <taxon>Ecdysozoa</taxon>
        <taxon>Arthropoda</taxon>
        <taxon>Hexapoda</taxon>
        <taxon>Insecta</taxon>
        <taxon>Pterygota</taxon>
        <taxon>Neoptera</taxon>
        <taxon>Endopterygota</taxon>
        <taxon>Diptera</taxon>
        <taxon>Nematocera</taxon>
        <taxon>Culicoidea</taxon>
        <taxon>Culicidae</taxon>
        <taxon>Anophelinae</taxon>
        <taxon>Anopheles</taxon>
    </lineage>
</organism>